<dbReference type="CDD" id="cd03467">
    <property type="entry name" value="Rieske"/>
    <property type="match status" value="1"/>
</dbReference>
<name>A0A561EK30_9ACTN</name>
<dbReference type="GO" id="GO:0016020">
    <property type="term" value="C:membrane"/>
    <property type="evidence" value="ECO:0007669"/>
    <property type="project" value="UniProtKB-SubCell"/>
</dbReference>
<keyword evidence="9" id="KW-0472">Membrane</keyword>
<evidence type="ECO:0000256" key="9">
    <source>
        <dbReference type="ARBA" id="ARBA00023136"/>
    </source>
</evidence>
<comment type="caution">
    <text evidence="11">The sequence shown here is derived from an EMBL/GenBank/DDBJ whole genome shotgun (WGS) entry which is preliminary data.</text>
</comment>
<evidence type="ECO:0000256" key="5">
    <source>
        <dbReference type="ARBA" id="ARBA00022989"/>
    </source>
</evidence>
<dbReference type="SUPFAM" id="SSF50022">
    <property type="entry name" value="ISP domain"/>
    <property type="match status" value="1"/>
</dbReference>
<evidence type="ECO:0000256" key="6">
    <source>
        <dbReference type="ARBA" id="ARBA00023002"/>
    </source>
</evidence>
<dbReference type="InterPro" id="IPR019251">
    <property type="entry name" value="DUF2231_TM"/>
</dbReference>
<keyword evidence="2" id="KW-0812">Transmembrane</keyword>
<evidence type="ECO:0000313" key="11">
    <source>
        <dbReference type="EMBL" id="TWE15961.1"/>
    </source>
</evidence>
<keyword evidence="12" id="KW-1185">Reference proteome</keyword>
<dbReference type="InterPro" id="IPR017941">
    <property type="entry name" value="Rieske_2Fe-2S"/>
</dbReference>
<keyword evidence="6" id="KW-0560">Oxidoreductase</keyword>
<dbReference type="InterPro" id="IPR036922">
    <property type="entry name" value="Rieske_2Fe-2S_sf"/>
</dbReference>
<keyword evidence="7" id="KW-0408">Iron</keyword>
<gene>
    <name evidence="11" type="ORF">FB465_0917</name>
</gene>
<dbReference type="Gene3D" id="2.102.10.10">
    <property type="entry name" value="Rieske [2Fe-2S] iron-sulphur domain"/>
    <property type="match status" value="1"/>
</dbReference>
<evidence type="ECO:0000256" key="4">
    <source>
        <dbReference type="ARBA" id="ARBA00022723"/>
    </source>
</evidence>
<dbReference type="GO" id="GO:0051537">
    <property type="term" value="F:2 iron, 2 sulfur cluster binding"/>
    <property type="evidence" value="ECO:0007669"/>
    <property type="project" value="UniProtKB-KW"/>
</dbReference>
<feature type="domain" description="Rieske" evidence="10">
    <location>
        <begin position="192"/>
        <end position="287"/>
    </location>
</feature>
<comment type="subcellular location">
    <subcellularLocation>
        <location evidence="1">Membrane</location>
    </subcellularLocation>
</comment>
<dbReference type="GO" id="GO:0016705">
    <property type="term" value="F:oxidoreductase activity, acting on paired donors, with incorporation or reduction of molecular oxygen"/>
    <property type="evidence" value="ECO:0007669"/>
    <property type="project" value="UniProtKB-ARBA"/>
</dbReference>
<evidence type="ECO:0000256" key="3">
    <source>
        <dbReference type="ARBA" id="ARBA00022714"/>
    </source>
</evidence>
<evidence type="ECO:0000313" key="12">
    <source>
        <dbReference type="Proteomes" id="UP000318416"/>
    </source>
</evidence>
<evidence type="ECO:0000256" key="8">
    <source>
        <dbReference type="ARBA" id="ARBA00023014"/>
    </source>
</evidence>
<sequence length="291" mass="30317">MHIPDHPLWRQLRAAMDAPAGWQQLDGASDAVQRAVRALPLRPPARDLLHGRQLGHPLHPALVLVPAGCWLAAGLLDLTGGDARAARRLIGIGLLGAGPAALAGWVDWADLTPPQRRTGLVHALSNTSAVLLYSGSLLARTGGREVRGRALGLAGLLAVSGGAALGGHLAYRHAVGVNHAEAVPRLVPAGWHSLGPVDDFPPGETTRRMVGEVPVLVVRTESGCRVLADRCNHLSGSLSEGTLVDGCVRCPLHGSTFRLKDGAVVRGPATAPQPAFETRVTSGALEVRLPG</sequence>
<keyword evidence="3" id="KW-0001">2Fe-2S</keyword>
<evidence type="ECO:0000256" key="2">
    <source>
        <dbReference type="ARBA" id="ARBA00022692"/>
    </source>
</evidence>
<dbReference type="Pfam" id="PF09990">
    <property type="entry name" value="DUF2231"/>
    <property type="match status" value="1"/>
</dbReference>
<keyword evidence="8" id="KW-0411">Iron-sulfur</keyword>
<dbReference type="PANTHER" id="PTHR21266:SF32">
    <property type="entry name" value="CHOLESTEROL 7-DESATURASE NVD"/>
    <property type="match status" value="1"/>
</dbReference>
<dbReference type="GO" id="GO:0046872">
    <property type="term" value="F:metal ion binding"/>
    <property type="evidence" value="ECO:0007669"/>
    <property type="project" value="UniProtKB-KW"/>
</dbReference>
<dbReference type="PROSITE" id="PS51296">
    <property type="entry name" value="RIESKE"/>
    <property type="match status" value="1"/>
</dbReference>
<accession>A0A561EK30</accession>
<dbReference type="AlphaFoldDB" id="A0A561EK30"/>
<evidence type="ECO:0000256" key="1">
    <source>
        <dbReference type="ARBA" id="ARBA00004370"/>
    </source>
</evidence>
<dbReference type="EMBL" id="VIVR01000001">
    <property type="protein sequence ID" value="TWE15961.1"/>
    <property type="molecule type" value="Genomic_DNA"/>
</dbReference>
<keyword evidence="5" id="KW-1133">Transmembrane helix</keyword>
<keyword evidence="4" id="KW-0479">Metal-binding</keyword>
<organism evidence="11 12">
    <name type="scientific">Kitasatospora atroaurantiaca</name>
    <dbReference type="NCBI Taxonomy" id="285545"/>
    <lineage>
        <taxon>Bacteria</taxon>
        <taxon>Bacillati</taxon>
        <taxon>Actinomycetota</taxon>
        <taxon>Actinomycetes</taxon>
        <taxon>Kitasatosporales</taxon>
        <taxon>Streptomycetaceae</taxon>
        <taxon>Kitasatospora</taxon>
    </lineage>
</organism>
<dbReference type="InterPro" id="IPR050584">
    <property type="entry name" value="Cholesterol_7-desaturase"/>
</dbReference>
<proteinExistence type="predicted"/>
<dbReference type="Pfam" id="PF00355">
    <property type="entry name" value="Rieske"/>
    <property type="match status" value="1"/>
</dbReference>
<evidence type="ECO:0000256" key="7">
    <source>
        <dbReference type="ARBA" id="ARBA00023004"/>
    </source>
</evidence>
<dbReference type="Proteomes" id="UP000318416">
    <property type="component" value="Unassembled WGS sequence"/>
</dbReference>
<dbReference type="GO" id="GO:0004497">
    <property type="term" value="F:monooxygenase activity"/>
    <property type="evidence" value="ECO:0007669"/>
    <property type="project" value="UniProtKB-ARBA"/>
</dbReference>
<protein>
    <submittedName>
        <fullName evidence="11">Nitrite reductase/ring-hydroxylating ferredoxin subunit</fullName>
    </submittedName>
</protein>
<dbReference type="GO" id="GO:0005737">
    <property type="term" value="C:cytoplasm"/>
    <property type="evidence" value="ECO:0007669"/>
    <property type="project" value="TreeGrafter"/>
</dbReference>
<evidence type="ECO:0000259" key="10">
    <source>
        <dbReference type="PROSITE" id="PS51296"/>
    </source>
</evidence>
<dbReference type="PANTHER" id="PTHR21266">
    <property type="entry name" value="IRON-SULFUR DOMAIN CONTAINING PROTEIN"/>
    <property type="match status" value="1"/>
</dbReference>
<reference evidence="11 12" key="1">
    <citation type="submission" date="2019-06" db="EMBL/GenBank/DDBJ databases">
        <title>Sequencing the genomes of 1000 actinobacteria strains.</title>
        <authorList>
            <person name="Klenk H.-P."/>
        </authorList>
    </citation>
    <scope>NUCLEOTIDE SEQUENCE [LARGE SCALE GENOMIC DNA]</scope>
    <source>
        <strain evidence="11 12">DSM 41649</strain>
    </source>
</reference>